<accession>A0AAT9GP53</accession>
<evidence type="ECO:0000313" key="1">
    <source>
        <dbReference type="EMBL" id="BFH72592.1"/>
    </source>
</evidence>
<dbReference type="GeneID" id="92353469"/>
<dbReference type="EMBL" id="AP031322">
    <property type="protein sequence ID" value="BFH72592.1"/>
    <property type="molecule type" value="Genomic_DNA"/>
</dbReference>
<dbReference type="KEGG" id="sjv:SJAV_05360"/>
<gene>
    <name evidence="1" type="primary">slaA</name>
    <name evidence="1" type="ORF">SJAV_05360</name>
</gene>
<organism evidence="1">
    <name type="scientific">Sulfurisphaera javensis</name>
    <dbReference type="NCBI Taxonomy" id="2049879"/>
    <lineage>
        <taxon>Archaea</taxon>
        <taxon>Thermoproteota</taxon>
        <taxon>Thermoprotei</taxon>
        <taxon>Sulfolobales</taxon>
        <taxon>Sulfolobaceae</taxon>
        <taxon>Sulfurisphaera</taxon>
    </lineage>
</organism>
<sequence length="1445" mass="156892">MNKTLGLILSILFVFEVFLFGIPLTTQAALPPIPQGGVVAIYLPQYSSVAFIFNVSKIPVTPNNISTLLNDLMSDFYVLLTFDSSTYNLIFPPTYGYYSTQLKSVIIVTTVLGNDVVTTSNQVPISYLQEYTGPLGAVYNYSGIAVTNLTSPGVGTLKCPNGKTLPSQVITYLSNPAGKSFYEYVQGQIINTITISGVTITPTLSNQLLVFAPFSFVSPLFIPTPEATGFFNTMQLNGFLGATLQSEASTKPYIWGRALVNVSIVDPFAVSGNYDNISFQLNYSTPGPLQINLAQMGYVAAINNYPAKFSYQSYKFVSGYYSFLGFITDGDNLTINEVPAPESGNFTLPALSGDPSFYVTLIAILPLTSTSPPNGTVLEYFSNLTIYYLNLSSGKPVPVNVTHFKAKNYTLPVYVYSYPVGSTLTITGYFNGQPYTTTIVVSSTPTLVSYTALTTLSATAYEAGNITGASYYLTSGIMSTPPSEVAIKGQTQFTAEGTFNSQEATANVTLLTNATLLFENVPLPGYSFSGIIVTPEYPIINGSIAMQYMGTAQYFTVGSEYELAILGSELPMQISTFNGELNFILSAPSYLSMPFSLTLTVPTVPAVETGTGPLLIVFETIPQYTYITLVDFGLWGNETAVVVTGYSLKGGITTVNKGYFYGIVIPPQITTLPTQITAQDFECYNAPDVVLYDPDAVLVPGYPNGQYTYAVNNSDINFSNTHFTGAIIFYGGNVYKISGTFGNKGFSKTSVGTFSYELEPIPNSKFSAYQLTFNGKTIMPMPNAPDGQTNVTALQYYADNNPTDNMYFEESFITANGNEIEPAYVAGLNVTSGNNILSPFMQIGYEEIIPAPAPITTLIPGSSEPYYDIANYVTFKIVSTPSTPSVPAGLYPADENTFVTVTTNSTFVGTTDNYKYVSTDYAVYYYFLLTKMYKVELTVQVPNITTSLYFSSSVTPLYAPYATLYFNESYYGTNLPDYLSIGTNGLLVWNAPLYQLLGVSATSQLLSKMMYVNVTLPSGTKYSIMLTTKNLTTLFPQLVAQQLQYCNGTYEFELSISGLESILHLTVTQLNGSILTVGVYDYVTHELDVATTKLVALKTLALVQTQPGLVFYFLTFKPSPVTITGEIPWFIASAMYKQPFMSFSDEEYAHTNPTSILHLNVLNITIYHNGNKAMIYYNATAKETVIVNVYGQMITIPGNVLPTIPETAPLSGLFNGTLPLTIIQNNTLTTLTFKGEPVYTNGTLAFILPNGTPVPLGPAGLFVLPEVEAYPNITVGYNANVSVTVTDSVTTLTVSTYISSANITPIRLAPIPIIPPLSKSLLTPEDTYIDNQTIVITATSPVIDIYATSVLKYPYEFFVYALVYKHGVYTGAPLYAAYQAIVPGPEGLGTSAIPYLEIAVQMAGITSLPAGNYTVVMYAVPYPTAIITISEYPIALIFYNVELVS</sequence>
<dbReference type="RefSeq" id="WP_369610803.1">
    <property type="nucleotide sequence ID" value="NZ_AP031322.1"/>
</dbReference>
<protein>
    <submittedName>
        <fullName evidence="1">S-layer protein SlaA</fullName>
    </submittedName>
</protein>
<proteinExistence type="predicted"/>
<name>A0AAT9GP53_9CREN</name>
<reference evidence="1" key="1">
    <citation type="submission" date="2024-03" db="EMBL/GenBank/DDBJ databases">
        <title>Complete genome sequence of Sulfurisphaera javensis strain KD-1.</title>
        <authorList>
            <person name="Sakai H."/>
            <person name="Nur N."/>
            <person name="Suwanto A."/>
            <person name="Kurosawa N."/>
        </authorList>
    </citation>
    <scope>NUCLEOTIDE SEQUENCE</scope>
    <source>
        <strain evidence="1">KD-1</strain>
    </source>
</reference>